<feature type="transmembrane region" description="Helical" evidence="5">
    <location>
        <begin position="1414"/>
        <end position="1436"/>
    </location>
</feature>
<reference evidence="8 9" key="1">
    <citation type="submission" date="2020-04" db="EMBL/GenBank/DDBJ databases">
        <title>Perkinsus olseni comparative genomics.</title>
        <authorList>
            <person name="Bogema D.R."/>
        </authorList>
    </citation>
    <scope>NUCLEOTIDE SEQUENCE [LARGE SCALE GENOMIC DNA]</scope>
    <source>
        <strain evidence="8">ATCC PRA-31</strain>
    </source>
</reference>
<dbReference type="GO" id="GO:0008081">
    <property type="term" value="F:phosphoric diester hydrolase activity"/>
    <property type="evidence" value="ECO:0007669"/>
    <property type="project" value="InterPro"/>
</dbReference>
<dbReference type="SUPFAM" id="SSF56024">
    <property type="entry name" value="Phospholipase D/nuclease"/>
    <property type="match status" value="2"/>
</dbReference>
<evidence type="ECO:0000259" key="7">
    <source>
        <dbReference type="PROSITE" id="PS50918"/>
    </source>
</evidence>
<feature type="binding site" evidence="2">
    <location>
        <position position="658"/>
    </location>
    <ligand>
        <name>substrate</name>
    </ligand>
</feature>
<dbReference type="InterPro" id="IPR004170">
    <property type="entry name" value="WWE_dom"/>
</dbReference>
<dbReference type="PROSITE" id="PS50918">
    <property type="entry name" value="WWE"/>
    <property type="match status" value="1"/>
</dbReference>
<feature type="active site" description="Proton donor/acceptor" evidence="1">
    <location>
        <position position="872"/>
    </location>
</feature>
<dbReference type="PANTHER" id="PTHR12415">
    <property type="entry name" value="TYROSYL-DNA PHOSPHODIESTERASE 1"/>
    <property type="match status" value="1"/>
</dbReference>
<sequence>MLPASKSTSLFRLRRIEDLPKLTVPQLSSVVSKAMQNKHTDRAFWYLLALRVQHLSSILNPQDYCHIMSGIATSDSVLKDTALRAIMSSLIDSASKKLQLFSPSQVSVLAEISANVELYRESLFTGILPVWAAKRSFVDASSVMRICRAYRKLNVLDEEVLDEVVRYVKKSAFDMSPEDLCEVLDTFAFLSYRSKSLVDCVVVLLTKSPQNATMEHQNITATQAARILLAFARMNFHSRKLTHLCVNSIIQAHEDKVLHLGDITRAVEALTIRPDDSVTEVLMPVTAAPEYIGKLSPPQVALFGYWAAHTKMPAAFNWKVWRRTFTRKWNSMTPGALINCIETIALTVDILAISPSLKTTVEDALVARQDTFDESHITRVFDGCSDIITRRSAMALCGALCKLMPEVTMVSIQWESAVIPSKPQCFAAVCEKFGISGSDVYRGGASMTSSSDGALEAVWEWMTGSGEWIPFHRADNTIIEAAFTDQKKVNIASDRVVDFTSLQQRNTRTGRVRPVRRVLRQHDSYGPRTPDSDSSCRKKPTENGIIGEGFEFDGSRIYLNKLGQSETNEANELSFADVIGDKSTINAVLLSSFGSDIEWLLEHFAFATPIILIDDYDRKRGATAEIQQPFGEVWPQFRVVHPYFETGGLYDSGTMHAKLIIIERDQTLRICISSSNLTPQDWEGVSQCIWVADFAAASRSESPSRKRVKSSGSPAFGHQLARFVETFFRSIPDCSAIVDHWVEVLTGPRFIVNLPPGIQLVASAPGYWKGPDRDNWGHMRLRDLLADVSSEEVLFQCSSIGFLPGSFLSDLSKSVNVRDHIRVAWPLYDVAMWKKGSNFLRFPSKHFEDGQFPLKVLTPLWLPSSRKKYLCHSKTMVSLPNNGWIYMGSHNLSQSAWGRLVSNGAALQISSYELGVFIAQPKDEHHRLTLPFVPPSGQQRCKPWPSGELPWLPGLFCDRVFLTSTPDAEGHELLSRSLLPAHKWASSRGLHVAERPQPLGDCLASLPDSGLLVVFVVPSLEPSSTCISTEYVCNTLLHSSTAEANSLEPLVLALDASCSHWHVEHVRCFYHLKHLPALLILDKEGNIVKRACGEGDILQVESLRGIQEEYSNLRAAEDMQLGENTTSYQPSWEWVHAQGFDLLCFDVDGTITPSNTSATLATGVKDFFSHLRAGTRIALVTNQGGVGLRHWMESGHFGKPDKLPDEAKVQARLSKVRDELLEIAPSLPIRVFVAFRYQSKADPSSGKAANWGPCPSGTESDERWSKEWRKPNPGMLQSAMEWAGASRLGTLMVGDMQSDKDTAEAAGVIFRWAPEFFVKGVDLPQIVDVGTIVVSLEFFLTLAANIIAIGTCANILVRELSIEVWIIIFAALSLSFVLLPWFNKISHVASSIMILPDTNIEANLVPKAPYPSNLITALGIAVFSSGAAPSLPPFYGVVKNASPKKIDLCILLAQIVSVLYVFMLGIAGMQICDGSCEQFYLVDLLDYPASVIPSWFMYWIVTVQLIRIFAVSPVFLVPIVVSTESMISLVMRNFCWGRSMLKYGAWRFTWRVIVVTALVVISIVAQAELAYIQAIVGTLLCSCNLFLFPLWFYLVIEHPQGTKYLFVWTGIALAVAFAIVGTFFSLSGMLANTPHPQDSR</sequence>
<keyword evidence="5" id="KW-0472">Membrane</keyword>
<name>A0A7J6MJ57_PEROL</name>
<evidence type="ECO:0000313" key="8">
    <source>
        <dbReference type="EMBL" id="KAF4671525.1"/>
    </source>
</evidence>
<protein>
    <submittedName>
        <fullName evidence="8">Uncharacterized protein</fullName>
    </submittedName>
</protein>
<comment type="caution">
    <text evidence="8">The sequence shown here is derived from an EMBL/GenBank/DDBJ whole genome shotgun (WGS) entry which is preliminary data.</text>
</comment>
<organism evidence="8 9">
    <name type="scientific">Perkinsus olseni</name>
    <name type="common">Perkinsus atlanticus</name>
    <dbReference type="NCBI Taxonomy" id="32597"/>
    <lineage>
        <taxon>Eukaryota</taxon>
        <taxon>Sar</taxon>
        <taxon>Alveolata</taxon>
        <taxon>Perkinsozoa</taxon>
        <taxon>Perkinsea</taxon>
        <taxon>Perkinsida</taxon>
        <taxon>Perkinsidae</taxon>
        <taxon>Perkinsus</taxon>
    </lineage>
</organism>
<dbReference type="Pfam" id="PF06087">
    <property type="entry name" value="Tyr-DNA_phospho"/>
    <property type="match status" value="1"/>
</dbReference>
<feature type="domain" description="PLD phosphodiesterase" evidence="6">
    <location>
        <begin position="651"/>
        <end position="681"/>
    </location>
</feature>
<evidence type="ECO:0000256" key="1">
    <source>
        <dbReference type="PIRSR" id="PIRSR610347-1"/>
    </source>
</evidence>
<evidence type="ECO:0000259" key="6">
    <source>
        <dbReference type="PROSITE" id="PS50035"/>
    </source>
</evidence>
<dbReference type="Pfam" id="PF02825">
    <property type="entry name" value="WWE"/>
    <property type="match status" value="1"/>
</dbReference>
<dbReference type="SUPFAM" id="SSF117839">
    <property type="entry name" value="WWE domain"/>
    <property type="match status" value="1"/>
</dbReference>
<accession>A0A7J6MJ57</accession>
<keyword evidence="5" id="KW-0812">Transmembrane</keyword>
<dbReference type="InterPro" id="IPR001736">
    <property type="entry name" value="PLipase_D/transphosphatidylase"/>
</dbReference>
<dbReference type="Pfam" id="PF13242">
    <property type="entry name" value="Hydrolase_like"/>
    <property type="match status" value="1"/>
</dbReference>
<dbReference type="GO" id="GO:0008270">
    <property type="term" value="F:zinc ion binding"/>
    <property type="evidence" value="ECO:0007669"/>
    <property type="project" value="InterPro"/>
</dbReference>
<dbReference type="GO" id="GO:0005634">
    <property type="term" value="C:nucleus"/>
    <property type="evidence" value="ECO:0007669"/>
    <property type="project" value="InterPro"/>
</dbReference>
<dbReference type="CDD" id="cd09122">
    <property type="entry name" value="PLDc_Tdp1_1"/>
    <property type="match status" value="1"/>
</dbReference>
<feature type="active site" description="Nucleophile" evidence="1">
    <location>
        <position position="656"/>
    </location>
</feature>
<feature type="transmembrane region" description="Helical" evidence="5">
    <location>
        <begin position="1605"/>
        <end position="1626"/>
    </location>
</feature>
<dbReference type="InterPro" id="IPR018123">
    <property type="entry name" value="WWE-dom_subgr"/>
</dbReference>
<dbReference type="Proteomes" id="UP000572268">
    <property type="component" value="Unassembled WGS sequence"/>
</dbReference>
<feature type="site" description="Interaction with DNA" evidence="3">
    <location>
        <position position="893"/>
    </location>
</feature>
<feature type="binding site" evidence="2">
    <location>
        <position position="874"/>
    </location>
    <ligand>
        <name>substrate</name>
    </ligand>
</feature>
<evidence type="ECO:0000313" key="9">
    <source>
        <dbReference type="Proteomes" id="UP000572268"/>
    </source>
</evidence>
<dbReference type="Gene3D" id="3.40.50.1000">
    <property type="entry name" value="HAD superfamily/HAD-like"/>
    <property type="match status" value="1"/>
</dbReference>
<proteinExistence type="predicted"/>
<gene>
    <name evidence="8" type="ORF">FOL46_000265</name>
</gene>
<feature type="transmembrane region" description="Helical" evidence="5">
    <location>
        <begin position="1364"/>
        <end position="1382"/>
    </location>
</feature>
<dbReference type="InterPro" id="IPR010347">
    <property type="entry name" value="Tdp1"/>
</dbReference>
<dbReference type="SUPFAM" id="SSF56784">
    <property type="entry name" value="HAD-like"/>
    <property type="match status" value="1"/>
</dbReference>
<feature type="transmembrane region" description="Helical" evidence="5">
    <location>
        <begin position="1496"/>
        <end position="1521"/>
    </location>
</feature>
<dbReference type="InterPro" id="IPR037197">
    <property type="entry name" value="WWE_dom_sf"/>
</dbReference>
<dbReference type="SMART" id="SM00678">
    <property type="entry name" value="WWE"/>
    <property type="match status" value="1"/>
</dbReference>
<evidence type="ECO:0000256" key="2">
    <source>
        <dbReference type="PIRSR" id="PIRSR610347-2"/>
    </source>
</evidence>
<dbReference type="PROSITE" id="PS50035">
    <property type="entry name" value="PLD"/>
    <property type="match status" value="1"/>
</dbReference>
<evidence type="ECO:0000256" key="4">
    <source>
        <dbReference type="SAM" id="MobiDB-lite"/>
    </source>
</evidence>
<dbReference type="EMBL" id="JABANN010000104">
    <property type="protein sequence ID" value="KAF4671525.1"/>
    <property type="molecule type" value="Genomic_DNA"/>
</dbReference>
<evidence type="ECO:0000256" key="3">
    <source>
        <dbReference type="PIRSR" id="PIRSR610347-3"/>
    </source>
</evidence>
<feature type="transmembrane region" description="Helical" evidence="5">
    <location>
        <begin position="1548"/>
        <end position="1565"/>
    </location>
</feature>
<feature type="domain" description="WWE" evidence="7">
    <location>
        <begin position="445"/>
        <end position="517"/>
    </location>
</feature>
<feature type="transmembrane region" description="Helical" evidence="5">
    <location>
        <begin position="1448"/>
        <end position="1471"/>
    </location>
</feature>
<feature type="transmembrane region" description="Helical" evidence="5">
    <location>
        <begin position="1571"/>
        <end position="1593"/>
    </location>
</feature>
<feature type="region of interest" description="Disordered" evidence="4">
    <location>
        <begin position="1245"/>
        <end position="1268"/>
    </location>
</feature>
<dbReference type="Gene3D" id="3.30.720.50">
    <property type="match status" value="1"/>
</dbReference>
<dbReference type="InterPro" id="IPR036412">
    <property type="entry name" value="HAD-like_sf"/>
</dbReference>
<dbReference type="InterPro" id="IPR023214">
    <property type="entry name" value="HAD_sf"/>
</dbReference>
<dbReference type="Gene3D" id="3.30.870.10">
    <property type="entry name" value="Endonuclease Chain A"/>
    <property type="match status" value="2"/>
</dbReference>
<keyword evidence="5" id="KW-1133">Transmembrane helix</keyword>
<dbReference type="GO" id="GO:0006281">
    <property type="term" value="P:DNA repair"/>
    <property type="evidence" value="ECO:0007669"/>
    <property type="project" value="InterPro"/>
</dbReference>
<feature type="region of interest" description="Disordered" evidence="4">
    <location>
        <begin position="520"/>
        <end position="540"/>
    </location>
</feature>
<evidence type="ECO:0000256" key="5">
    <source>
        <dbReference type="SAM" id="Phobius"/>
    </source>
</evidence>